<gene>
    <name evidence="6" type="ORF">P4T90_09405</name>
</gene>
<name>A0ABU6MJR7_9BACI</name>
<dbReference type="RefSeq" id="WP_066269126.1">
    <property type="nucleotide sequence ID" value="NZ_JARMAB010000012.1"/>
</dbReference>
<dbReference type="EMBL" id="JARMAB010000012">
    <property type="protein sequence ID" value="MED1203295.1"/>
    <property type="molecule type" value="Genomic_DNA"/>
</dbReference>
<evidence type="ECO:0000313" key="7">
    <source>
        <dbReference type="Proteomes" id="UP001341444"/>
    </source>
</evidence>
<evidence type="ECO:0000256" key="3">
    <source>
        <dbReference type="ARBA" id="ARBA00023125"/>
    </source>
</evidence>
<dbReference type="PANTHER" id="PTHR30419">
    <property type="entry name" value="HTH-TYPE TRANSCRIPTIONAL REGULATOR YBHD"/>
    <property type="match status" value="1"/>
</dbReference>
<dbReference type="CDD" id="cd08438">
    <property type="entry name" value="PBP2_CidR"/>
    <property type="match status" value="1"/>
</dbReference>
<dbReference type="Proteomes" id="UP001341444">
    <property type="component" value="Unassembled WGS sequence"/>
</dbReference>
<dbReference type="InterPro" id="IPR050950">
    <property type="entry name" value="HTH-type_LysR_regulators"/>
</dbReference>
<evidence type="ECO:0000259" key="5">
    <source>
        <dbReference type="PROSITE" id="PS50931"/>
    </source>
</evidence>
<comment type="caution">
    <text evidence="6">The sequence shown here is derived from an EMBL/GenBank/DDBJ whole genome shotgun (WGS) entry which is preliminary data.</text>
</comment>
<keyword evidence="2" id="KW-0805">Transcription regulation</keyword>
<comment type="similarity">
    <text evidence="1">Belongs to the LysR transcriptional regulatory family.</text>
</comment>
<proteinExistence type="inferred from homology"/>
<keyword evidence="4" id="KW-0804">Transcription</keyword>
<accession>A0ABU6MJR7</accession>
<organism evidence="6 7">
    <name type="scientific">Heyndrickxia acidicola</name>
    <dbReference type="NCBI Taxonomy" id="209389"/>
    <lineage>
        <taxon>Bacteria</taxon>
        <taxon>Bacillati</taxon>
        <taxon>Bacillota</taxon>
        <taxon>Bacilli</taxon>
        <taxon>Bacillales</taxon>
        <taxon>Bacillaceae</taxon>
        <taxon>Heyndrickxia</taxon>
    </lineage>
</organism>
<dbReference type="InterPro" id="IPR000847">
    <property type="entry name" value="LysR_HTH_N"/>
</dbReference>
<dbReference type="InterPro" id="IPR036388">
    <property type="entry name" value="WH-like_DNA-bd_sf"/>
</dbReference>
<evidence type="ECO:0000313" key="6">
    <source>
        <dbReference type="EMBL" id="MED1203295.1"/>
    </source>
</evidence>
<dbReference type="Pfam" id="PF00126">
    <property type="entry name" value="HTH_1"/>
    <property type="match status" value="1"/>
</dbReference>
<evidence type="ECO:0000256" key="1">
    <source>
        <dbReference type="ARBA" id="ARBA00009437"/>
    </source>
</evidence>
<dbReference type="InterPro" id="IPR036390">
    <property type="entry name" value="WH_DNA-bd_sf"/>
</dbReference>
<dbReference type="SUPFAM" id="SSF53850">
    <property type="entry name" value="Periplasmic binding protein-like II"/>
    <property type="match status" value="1"/>
</dbReference>
<dbReference type="Pfam" id="PF03466">
    <property type="entry name" value="LysR_substrate"/>
    <property type="match status" value="1"/>
</dbReference>
<keyword evidence="3" id="KW-0238">DNA-binding</keyword>
<dbReference type="InterPro" id="IPR005119">
    <property type="entry name" value="LysR_subst-bd"/>
</dbReference>
<dbReference type="PRINTS" id="PR00039">
    <property type="entry name" value="HTHLYSR"/>
</dbReference>
<evidence type="ECO:0000256" key="2">
    <source>
        <dbReference type="ARBA" id="ARBA00023015"/>
    </source>
</evidence>
<sequence length="304" mass="34659">MDIQHLQYFVAVAIHGSFTKAAQKLYVTQPTISKMIKNIEEELGVTLFDRSGKQIKLTDAGNVIFTQAQNIIKSFENLSDELDDLMSLKTGSIAIGLPPMIGSRFFPKIIQKFHKQYPNISLQVVEVGAKSVELDISNGTLDLGVVVLPTKENHFHAYSFVNENLMLLVHPDHHLAQKDIVTLSELEEETFILFSKDFTLHDRIIEECVRVGFNPNIIYESSQWDFISEMVAADLGIALLPETVTRAVDSDKVRIIPLHEPVIPWHLAIIWRRDRYLSFAAREWLRFTKEFLGDPLDSLKNLEE</sequence>
<keyword evidence="7" id="KW-1185">Reference proteome</keyword>
<dbReference type="Gene3D" id="3.40.190.290">
    <property type="match status" value="1"/>
</dbReference>
<dbReference type="SUPFAM" id="SSF46785">
    <property type="entry name" value="Winged helix' DNA-binding domain"/>
    <property type="match status" value="1"/>
</dbReference>
<dbReference type="Gene3D" id="1.10.10.10">
    <property type="entry name" value="Winged helix-like DNA-binding domain superfamily/Winged helix DNA-binding domain"/>
    <property type="match status" value="1"/>
</dbReference>
<dbReference type="NCBIfam" id="NF047520">
    <property type="entry name" value="trans_act_CidR"/>
    <property type="match status" value="1"/>
</dbReference>
<feature type="domain" description="HTH lysR-type" evidence="5">
    <location>
        <begin position="1"/>
        <end position="58"/>
    </location>
</feature>
<dbReference type="PROSITE" id="PS50931">
    <property type="entry name" value="HTH_LYSR"/>
    <property type="match status" value="1"/>
</dbReference>
<evidence type="ECO:0000256" key="4">
    <source>
        <dbReference type="ARBA" id="ARBA00023163"/>
    </source>
</evidence>
<protein>
    <submittedName>
        <fullName evidence="6">LysR family transcriptional regulator</fullName>
    </submittedName>
</protein>
<dbReference type="PANTHER" id="PTHR30419:SF8">
    <property type="entry name" value="NITROGEN ASSIMILATION TRANSCRIPTIONAL ACTIVATOR-RELATED"/>
    <property type="match status" value="1"/>
</dbReference>
<reference evidence="6 7" key="1">
    <citation type="submission" date="2023-03" db="EMBL/GenBank/DDBJ databases">
        <title>Bacillus Genome Sequencing.</title>
        <authorList>
            <person name="Dunlap C."/>
        </authorList>
    </citation>
    <scope>NUCLEOTIDE SEQUENCE [LARGE SCALE GENOMIC DNA]</scope>
    <source>
        <strain evidence="6 7">B-23453</strain>
    </source>
</reference>